<comment type="caution">
    <text evidence="2">The sequence shown here is derived from an EMBL/GenBank/DDBJ whole genome shotgun (WGS) entry which is preliminary data.</text>
</comment>
<dbReference type="EMBL" id="JADCLJ010000024">
    <property type="protein sequence ID" value="MBE4909823.1"/>
    <property type="molecule type" value="Genomic_DNA"/>
</dbReference>
<evidence type="ECO:0008006" key="4">
    <source>
        <dbReference type="Google" id="ProtNLM"/>
    </source>
</evidence>
<evidence type="ECO:0000313" key="2">
    <source>
        <dbReference type="EMBL" id="MBE4909823.1"/>
    </source>
</evidence>
<dbReference type="Proteomes" id="UP001516662">
    <property type="component" value="Unassembled WGS sequence"/>
</dbReference>
<feature type="transmembrane region" description="Helical" evidence="1">
    <location>
        <begin position="6"/>
        <end position="23"/>
    </location>
</feature>
<keyword evidence="3" id="KW-1185">Reference proteome</keyword>
<keyword evidence="1" id="KW-0812">Transmembrane</keyword>
<proteinExistence type="predicted"/>
<evidence type="ECO:0000256" key="1">
    <source>
        <dbReference type="SAM" id="Phobius"/>
    </source>
</evidence>
<protein>
    <recommendedName>
        <fullName evidence="4">DUF4179 domain-containing protein</fullName>
    </recommendedName>
</protein>
<evidence type="ECO:0000313" key="3">
    <source>
        <dbReference type="Proteomes" id="UP001516662"/>
    </source>
</evidence>
<keyword evidence="1" id="KW-0472">Membrane</keyword>
<reference evidence="2 3" key="1">
    <citation type="submission" date="2020-10" db="EMBL/GenBank/DDBJ databases">
        <title>Bacillus sp. HD4P25, an endophyte from a halophyte.</title>
        <authorList>
            <person name="Sun J.-Q."/>
        </authorList>
    </citation>
    <scope>NUCLEOTIDE SEQUENCE [LARGE SCALE GENOMIC DNA]</scope>
    <source>
        <strain evidence="2 3">YIM 93174</strain>
    </source>
</reference>
<dbReference type="RefSeq" id="WP_193538840.1">
    <property type="nucleotide sequence ID" value="NZ_JADCLJ010000024.1"/>
</dbReference>
<keyword evidence="1" id="KW-1133">Transmembrane helix</keyword>
<name>A0ABR9QMU8_9BACI</name>
<gene>
    <name evidence="2" type="ORF">IMZ08_17450</name>
</gene>
<sequence length="195" mass="22509">MQNKRLLVFGLAIFIIGFVFYQFNKNQGVHYIFNNLDRFDVQTTTYEEKIQFKLTTEEIISGLDLPLGITELENTNIDLVQIIERENTFSHEDEIILIIGIKSQYKSSEGTMLSLTKLNEDRSFTTSLVELNAYDEHGNPGHFGSGNGSYYEGGYQEHIGYTFEKEELMSSKEWLFEVSGLRLVMYKKKIERGGM</sequence>
<organism evidence="2 3">
    <name type="scientific">Litchfieldia luteola</name>
    <dbReference type="NCBI Taxonomy" id="682179"/>
    <lineage>
        <taxon>Bacteria</taxon>
        <taxon>Bacillati</taxon>
        <taxon>Bacillota</taxon>
        <taxon>Bacilli</taxon>
        <taxon>Bacillales</taxon>
        <taxon>Bacillaceae</taxon>
        <taxon>Litchfieldia</taxon>
    </lineage>
</organism>
<accession>A0ABR9QMU8</accession>